<evidence type="ECO:0000256" key="7">
    <source>
        <dbReference type="ARBA" id="ARBA00023008"/>
    </source>
</evidence>
<evidence type="ECO:0000256" key="3">
    <source>
        <dbReference type="ARBA" id="ARBA00022692"/>
    </source>
</evidence>
<protein>
    <submittedName>
        <fullName evidence="13">Copper transport protein</fullName>
    </submittedName>
</protein>
<feature type="transmembrane region" description="Helical" evidence="9">
    <location>
        <begin position="152"/>
        <end position="172"/>
    </location>
</feature>
<dbReference type="RefSeq" id="WP_307491438.1">
    <property type="nucleotide sequence ID" value="NZ_JAUSVB010000002.1"/>
</dbReference>
<dbReference type="SUPFAM" id="SSF81296">
    <property type="entry name" value="E set domains"/>
    <property type="match status" value="1"/>
</dbReference>
<keyword evidence="8 9" id="KW-0472">Membrane</keyword>
<feature type="transmembrane region" description="Helical" evidence="9">
    <location>
        <begin position="192"/>
        <end position="213"/>
    </location>
</feature>
<evidence type="ECO:0000256" key="6">
    <source>
        <dbReference type="ARBA" id="ARBA00022989"/>
    </source>
</evidence>
<evidence type="ECO:0000313" key="14">
    <source>
        <dbReference type="Proteomes" id="UP001239626"/>
    </source>
</evidence>
<reference evidence="13 14" key="1">
    <citation type="submission" date="2023-07" db="EMBL/GenBank/DDBJ databases">
        <title>Sorghum-associated microbial communities from plants grown in Nebraska, USA.</title>
        <authorList>
            <person name="Schachtman D."/>
        </authorList>
    </citation>
    <scope>NUCLEOTIDE SEQUENCE [LARGE SCALE GENOMIC DNA]</scope>
    <source>
        <strain evidence="13 14">BE332</strain>
    </source>
</reference>
<evidence type="ECO:0000313" key="13">
    <source>
        <dbReference type="EMBL" id="MDQ0373408.1"/>
    </source>
</evidence>
<feature type="transmembrane region" description="Helical" evidence="9">
    <location>
        <begin position="259"/>
        <end position="280"/>
    </location>
</feature>
<dbReference type="Pfam" id="PF05425">
    <property type="entry name" value="CopD"/>
    <property type="match status" value="1"/>
</dbReference>
<evidence type="ECO:0000256" key="9">
    <source>
        <dbReference type="SAM" id="Phobius"/>
    </source>
</evidence>
<dbReference type="InterPro" id="IPR007348">
    <property type="entry name" value="CopC_dom"/>
</dbReference>
<dbReference type="InterPro" id="IPR014756">
    <property type="entry name" value="Ig_E-set"/>
</dbReference>
<name>A0ABU0EDR4_9CELL</name>
<dbReference type="InterPro" id="IPR013783">
    <property type="entry name" value="Ig-like_fold"/>
</dbReference>
<evidence type="ECO:0000259" key="12">
    <source>
        <dbReference type="Pfam" id="PF05425"/>
    </source>
</evidence>
<feature type="domain" description="Copper resistance protein D" evidence="12">
    <location>
        <begin position="325"/>
        <end position="428"/>
    </location>
</feature>
<organism evidence="13 14">
    <name type="scientific">Cellulomonas humilata</name>
    <dbReference type="NCBI Taxonomy" id="144055"/>
    <lineage>
        <taxon>Bacteria</taxon>
        <taxon>Bacillati</taxon>
        <taxon>Actinomycetota</taxon>
        <taxon>Actinomycetes</taxon>
        <taxon>Micrococcales</taxon>
        <taxon>Cellulomonadaceae</taxon>
        <taxon>Cellulomonas</taxon>
    </lineage>
</organism>
<sequence length="551" mass="55890">MTGRRSPARLLLLLVGVAVLLLSTAAPAGAHATLISSDPVEGAVLEAAPEQVRLTFDEAVAAVPDGVQVFDAEGGPVASSAAVTGSELAVSLTEQVGPGTLMVVWRVLSEDGHPVSGSLTFSVGAPSADVTPPPAASTSTTTAPLALSVARWLGYAGLLLSTGLVAFCLLVVPADQLTGRVRHRLVTVARSAAAVTVVAWLVGLPLTVMYQLGVDTGALTRSSTWAGVPTAEYAVTAAVVLGTATAVGLLGSPAASGRLPALVAGAVAVVAPAFTGHTRAATPEALVVGADMLHLLAGCIWLGGLVGLALVLRELADRGDVGAVVLARFSGLAAGVVVALVVAGSVLAWRIVGSWDALVSTGYGRLLLVKVAFALAAVAIAAWNRYRLLAALRASTRQRTRRAGADLLVRALVAEASVLVVVLAITGFMVDRSPQAEASAVGRERNSVQTATLGDVTLQASLTPLTPGPNTLTLELTDSSGAPFEGFDAPRARLASDDVDLGSVALTNVGPGSYTADVVVPSPGTWRVQVSLRTSEFDNPVTTVELRVDAP</sequence>
<dbReference type="PANTHER" id="PTHR34820:SF4">
    <property type="entry name" value="INNER MEMBRANE PROTEIN YEBZ"/>
    <property type="match status" value="1"/>
</dbReference>
<dbReference type="Pfam" id="PF04234">
    <property type="entry name" value="CopC"/>
    <property type="match status" value="1"/>
</dbReference>
<dbReference type="PANTHER" id="PTHR34820">
    <property type="entry name" value="INNER MEMBRANE PROTEIN YEBZ"/>
    <property type="match status" value="1"/>
</dbReference>
<feature type="chain" id="PRO_5046001420" evidence="10">
    <location>
        <begin position="29"/>
        <end position="551"/>
    </location>
</feature>
<dbReference type="EMBL" id="JAUSVB010000002">
    <property type="protein sequence ID" value="MDQ0373408.1"/>
    <property type="molecule type" value="Genomic_DNA"/>
</dbReference>
<evidence type="ECO:0000256" key="2">
    <source>
        <dbReference type="ARBA" id="ARBA00022475"/>
    </source>
</evidence>
<dbReference type="InterPro" id="IPR008457">
    <property type="entry name" value="Cu-R_CopD_dom"/>
</dbReference>
<keyword evidence="2" id="KW-1003">Cell membrane</keyword>
<dbReference type="InterPro" id="IPR032694">
    <property type="entry name" value="CopC/D"/>
</dbReference>
<keyword evidence="7" id="KW-0186">Copper</keyword>
<dbReference type="Gene3D" id="2.60.40.1220">
    <property type="match status" value="1"/>
</dbReference>
<proteinExistence type="predicted"/>
<feature type="signal peptide" evidence="10">
    <location>
        <begin position="1"/>
        <end position="28"/>
    </location>
</feature>
<feature type="transmembrane region" description="Helical" evidence="9">
    <location>
        <begin position="233"/>
        <end position="252"/>
    </location>
</feature>
<evidence type="ECO:0000256" key="10">
    <source>
        <dbReference type="SAM" id="SignalP"/>
    </source>
</evidence>
<feature type="transmembrane region" description="Helical" evidence="9">
    <location>
        <begin position="367"/>
        <end position="386"/>
    </location>
</feature>
<dbReference type="Gene3D" id="2.60.40.10">
    <property type="entry name" value="Immunoglobulins"/>
    <property type="match status" value="1"/>
</dbReference>
<keyword evidence="3 9" id="KW-0812">Transmembrane</keyword>
<accession>A0ABU0EDR4</accession>
<gene>
    <name evidence="13" type="ORF">J2X26_001719</name>
</gene>
<evidence type="ECO:0000256" key="8">
    <source>
        <dbReference type="ARBA" id="ARBA00023136"/>
    </source>
</evidence>
<evidence type="ECO:0000256" key="4">
    <source>
        <dbReference type="ARBA" id="ARBA00022723"/>
    </source>
</evidence>
<evidence type="ECO:0000256" key="5">
    <source>
        <dbReference type="ARBA" id="ARBA00022729"/>
    </source>
</evidence>
<feature type="transmembrane region" description="Helical" evidence="9">
    <location>
        <begin position="407"/>
        <end position="430"/>
    </location>
</feature>
<evidence type="ECO:0000256" key="1">
    <source>
        <dbReference type="ARBA" id="ARBA00004651"/>
    </source>
</evidence>
<comment type="caution">
    <text evidence="13">The sequence shown here is derived from an EMBL/GenBank/DDBJ whole genome shotgun (WGS) entry which is preliminary data.</text>
</comment>
<feature type="transmembrane region" description="Helical" evidence="9">
    <location>
        <begin position="324"/>
        <end position="347"/>
    </location>
</feature>
<dbReference type="InterPro" id="IPR014755">
    <property type="entry name" value="Cu-Rt/internalin_Ig-like"/>
</dbReference>
<keyword evidence="14" id="KW-1185">Reference proteome</keyword>
<keyword evidence="6 9" id="KW-1133">Transmembrane helix</keyword>
<feature type="domain" description="CopC" evidence="11">
    <location>
        <begin position="31"/>
        <end position="123"/>
    </location>
</feature>
<feature type="transmembrane region" description="Helical" evidence="9">
    <location>
        <begin position="292"/>
        <end position="312"/>
    </location>
</feature>
<keyword evidence="5 10" id="KW-0732">Signal</keyword>
<dbReference type="Proteomes" id="UP001239626">
    <property type="component" value="Unassembled WGS sequence"/>
</dbReference>
<comment type="subcellular location">
    <subcellularLocation>
        <location evidence="1">Cell membrane</location>
        <topology evidence="1">Multi-pass membrane protein</topology>
    </subcellularLocation>
</comment>
<keyword evidence="4" id="KW-0479">Metal-binding</keyword>
<evidence type="ECO:0000259" key="11">
    <source>
        <dbReference type="Pfam" id="PF04234"/>
    </source>
</evidence>